<dbReference type="Pfam" id="PF00005">
    <property type="entry name" value="ABC_tran"/>
    <property type="match status" value="1"/>
</dbReference>
<dbReference type="RefSeq" id="WP_264384685.1">
    <property type="nucleotide sequence ID" value="NZ_CP074352.1"/>
</dbReference>
<evidence type="ECO:0000256" key="3">
    <source>
        <dbReference type="ARBA" id="ARBA00022741"/>
    </source>
</evidence>
<comment type="similarity">
    <text evidence="1">Belongs to the ABC transporter superfamily.</text>
</comment>
<dbReference type="SMART" id="SM00382">
    <property type="entry name" value="AAA"/>
    <property type="match status" value="1"/>
</dbReference>
<dbReference type="Proteomes" id="UP001156318">
    <property type="component" value="Chromosome"/>
</dbReference>
<dbReference type="CDD" id="cd03235">
    <property type="entry name" value="ABC_Metallic_Cations"/>
    <property type="match status" value="1"/>
</dbReference>
<evidence type="ECO:0000256" key="4">
    <source>
        <dbReference type="ARBA" id="ARBA00022840"/>
    </source>
</evidence>
<dbReference type="PROSITE" id="PS00211">
    <property type="entry name" value="ABC_TRANSPORTER_1"/>
    <property type="match status" value="1"/>
</dbReference>
<dbReference type="InterPro" id="IPR027417">
    <property type="entry name" value="P-loop_NTPase"/>
</dbReference>
<organism evidence="6 7">
    <name type="scientific">Siccibacter colletis</name>
    <dbReference type="NCBI Taxonomy" id="1505757"/>
    <lineage>
        <taxon>Bacteria</taxon>
        <taxon>Pseudomonadati</taxon>
        <taxon>Pseudomonadota</taxon>
        <taxon>Gammaproteobacteria</taxon>
        <taxon>Enterobacterales</taxon>
        <taxon>Enterobacteriaceae</taxon>
        <taxon>Siccibacter</taxon>
    </lineage>
</organism>
<reference evidence="6 7" key="1">
    <citation type="submission" date="2021-05" db="EMBL/GenBank/DDBJ databases">
        <title>Isolation, identification, and the growth promoting effects of Pantoea dispersa strain YSD J2 from the aboveground leaves of Cyperus esculentus L.Var. Sativus.</title>
        <authorList>
            <person name="Wang S."/>
            <person name="Tang X.M."/>
            <person name="Huang Y.N."/>
        </authorList>
    </citation>
    <scope>NUCLEOTIDE SEQUENCE [LARGE SCALE GENOMIC DNA]</scope>
    <source>
        <strain evidence="7">YSD YN2</strain>
    </source>
</reference>
<keyword evidence="3" id="KW-0547">Nucleotide-binding</keyword>
<evidence type="ECO:0000256" key="1">
    <source>
        <dbReference type="ARBA" id="ARBA00005417"/>
    </source>
</evidence>
<dbReference type="NCBIfam" id="NF040873">
    <property type="entry name" value="AztA"/>
    <property type="match status" value="1"/>
</dbReference>
<accession>A0ABY6JBI7</accession>
<dbReference type="EMBL" id="CP074352">
    <property type="protein sequence ID" value="UYU31207.1"/>
    <property type="molecule type" value="Genomic_DNA"/>
</dbReference>
<evidence type="ECO:0000313" key="6">
    <source>
        <dbReference type="EMBL" id="UYU31207.1"/>
    </source>
</evidence>
<evidence type="ECO:0000259" key="5">
    <source>
        <dbReference type="PROSITE" id="PS50893"/>
    </source>
</evidence>
<keyword evidence="2" id="KW-0813">Transport</keyword>
<protein>
    <submittedName>
        <fullName evidence="6">ABC transporter ATP-binding protein</fullName>
    </submittedName>
</protein>
<keyword evidence="7" id="KW-1185">Reference proteome</keyword>
<dbReference type="InterPro" id="IPR003439">
    <property type="entry name" value="ABC_transporter-like_ATP-bd"/>
</dbReference>
<dbReference type="Gene3D" id="3.40.50.300">
    <property type="entry name" value="P-loop containing nucleotide triphosphate hydrolases"/>
    <property type="match status" value="1"/>
</dbReference>
<dbReference type="PROSITE" id="PS50893">
    <property type="entry name" value="ABC_TRANSPORTER_2"/>
    <property type="match status" value="1"/>
</dbReference>
<dbReference type="PANTHER" id="PTHR42734:SF5">
    <property type="entry name" value="IRON TRANSPORT SYSTEM ATP-BINDING PROTEIN HI_0361-RELATED"/>
    <property type="match status" value="1"/>
</dbReference>
<name>A0ABY6JBI7_9ENTR</name>
<feature type="domain" description="ABC transporter" evidence="5">
    <location>
        <begin position="6"/>
        <end position="231"/>
    </location>
</feature>
<dbReference type="InterPro" id="IPR017871">
    <property type="entry name" value="ABC_transporter-like_CS"/>
</dbReference>
<keyword evidence="4 6" id="KW-0067">ATP-binding</keyword>
<sequence length="241" mass="26147">MTDIAVHLEDLTLGYEGHAALNAITGSVRAGSLTAVVGPNGSGKSTLLKGIAGILQPQSGSCRTAADARIAYLPQISELDRSFPANVYDLVSLGLWQDRGLLRRHRREDRLRIAEALVAVGLAGMEKKPLSALSGGQFQRALFARVMVQDASIILLDEPFNAIDAATVQAMLELIKRWHAQARTVIVVIHDPELVSRHFPETLMVNGTLVAWGETQWVMRARQAPPAFCQHEPARFAAGGR</sequence>
<proteinExistence type="inferred from homology"/>
<evidence type="ECO:0000256" key="2">
    <source>
        <dbReference type="ARBA" id="ARBA00022448"/>
    </source>
</evidence>
<dbReference type="SUPFAM" id="SSF52540">
    <property type="entry name" value="P-loop containing nucleoside triphosphate hydrolases"/>
    <property type="match status" value="1"/>
</dbReference>
<dbReference type="InterPro" id="IPR003593">
    <property type="entry name" value="AAA+_ATPase"/>
</dbReference>
<dbReference type="PANTHER" id="PTHR42734">
    <property type="entry name" value="METAL TRANSPORT SYSTEM ATP-BINDING PROTEIN TM_0124-RELATED"/>
    <property type="match status" value="1"/>
</dbReference>
<evidence type="ECO:0000313" key="7">
    <source>
        <dbReference type="Proteomes" id="UP001156318"/>
    </source>
</evidence>
<dbReference type="InterPro" id="IPR047748">
    <property type="entry name" value="AztA-like"/>
</dbReference>
<dbReference type="GO" id="GO:0005524">
    <property type="term" value="F:ATP binding"/>
    <property type="evidence" value="ECO:0007669"/>
    <property type="project" value="UniProtKB-KW"/>
</dbReference>
<gene>
    <name evidence="6" type="ORF">KFZ77_15380</name>
</gene>
<dbReference type="InterPro" id="IPR050153">
    <property type="entry name" value="Metal_Ion_Import_ABC"/>
</dbReference>